<sequence>MVERLVSLDNMVMTVALGTSFLEQRPNFTETFVRFADLNSTATEFFPGGALLDACNRVLNSTLSEEDELVVTQGPHLRLLGRLLWAERESETLRGYAALMLARSLSIDASIAMSRTQVNDDGLAVSAPHLWVR</sequence>
<keyword evidence="2" id="KW-1185">Reference proteome</keyword>
<protein>
    <submittedName>
        <fullName evidence="1">Uncharacterized protein</fullName>
    </submittedName>
</protein>
<organism evidence="1 2">
    <name type="scientific">Haemaphysalis longicornis</name>
    <name type="common">Bush tick</name>
    <dbReference type="NCBI Taxonomy" id="44386"/>
    <lineage>
        <taxon>Eukaryota</taxon>
        <taxon>Metazoa</taxon>
        <taxon>Ecdysozoa</taxon>
        <taxon>Arthropoda</taxon>
        <taxon>Chelicerata</taxon>
        <taxon>Arachnida</taxon>
        <taxon>Acari</taxon>
        <taxon>Parasitiformes</taxon>
        <taxon>Ixodida</taxon>
        <taxon>Ixodoidea</taxon>
        <taxon>Ixodidae</taxon>
        <taxon>Haemaphysalinae</taxon>
        <taxon>Haemaphysalis</taxon>
    </lineage>
</organism>
<dbReference type="OrthoDB" id="6476841at2759"/>
<dbReference type="VEuPathDB" id="VectorBase:HLOH_049854"/>
<gene>
    <name evidence="1" type="ORF">HPB48_019216</name>
</gene>
<evidence type="ECO:0000313" key="1">
    <source>
        <dbReference type="EMBL" id="KAH9372203.1"/>
    </source>
</evidence>
<proteinExistence type="predicted"/>
<name>A0A9J6GAL0_HAELO</name>
<dbReference type="AlphaFoldDB" id="A0A9J6GAL0"/>
<dbReference type="EMBL" id="JABSTR010000005">
    <property type="protein sequence ID" value="KAH9372203.1"/>
    <property type="molecule type" value="Genomic_DNA"/>
</dbReference>
<dbReference type="Proteomes" id="UP000821853">
    <property type="component" value="Chromosome 3"/>
</dbReference>
<accession>A0A9J6GAL0</accession>
<evidence type="ECO:0000313" key="2">
    <source>
        <dbReference type="Proteomes" id="UP000821853"/>
    </source>
</evidence>
<reference evidence="1 2" key="1">
    <citation type="journal article" date="2020" name="Cell">
        <title>Large-Scale Comparative Analyses of Tick Genomes Elucidate Their Genetic Diversity and Vector Capacities.</title>
        <authorList>
            <consortium name="Tick Genome and Microbiome Consortium (TIGMIC)"/>
            <person name="Jia N."/>
            <person name="Wang J."/>
            <person name="Shi W."/>
            <person name="Du L."/>
            <person name="Sun Y."/>
            <person name="Zhan W."/>
            <person name="Jiang J.F."/>
            <person name="Wang Q."/>
            <person name="Zhang B."/>
            <person name="Ji P."/>
            <person name="Bell-Sakyi L."/>
            <person name="Cui X.M."/>
            <person name="Yuan T.T."/>
            <person name="Jiang B.G."/>
            <person name="Yang W.F."/>
            <person name="Lam T.T."/>
            <person name="Chang Q.C."/>
            <person name="Ding S.J."/>
            <person name="Wang X.J."/>
            <person name="Zhu J.G."/>
            <person name="Ruan X.D."/>
            <person name="Zhao L."/>
            <person name="Wei J.T."/>
            <person name="Ye R.Z."/>
            <person name="Que T.C."/>
            <person name="Du C.H."/>
            <person name="Zhou Y.H."/>
            <person name="Cheng J.X."/>
            <person name="Dai P.F."/>
            <person name="Guo W.B."/>
            <person name="Han X.H."/>
            <person name="Huang E.J."/>
            <person name="Li L.F."/>
            <person name="Wei W."/>
            <person name="Gao Y.C."/>
            <person name="Liu J.Z."/>
            <person name="Shao H.Z."/>
            <person name="Wang X."/>
            <person name="Wang C.C."/>
            <person name="Yang T.C."/>
            <person name="Huo Q.B."/>
            <person name="Li W."/>
            <person name="Chen H.Y."/>
            <person name="Chen S.E."/>
            <person name="Zhou L.G."/>
            <person name="Ni X.B."/>
            <person name="Tian J.H."/>
            <person name="Sheng Y."/>
            <person name="Liu T."/>
            <person name="Pan Y.S."/>
            <person name="Xia L.Y."/>
            <person name="Li J."/>
            <person name="Zhao F."/>
            <person name="Cao W.C."/>
        </authorList>
    </citation>
    <scope>NUCLEOTIDE SEQUENCE [LARGE SCALE GENOMIC DNA]</scope>
    <source>
        <strain evidence="1">HaeL-2018</strain>
    </source>
</reference>
<comment type="caution">
    <text evidence="1">The sequence shown here is derived from an EMBL/GenBank/DDBJ whole genome shotgun (WGS) entry which is preliminary data.</text>
</comment>